<feature type="domain" description="Neprosin PEP catalytic" evidence="1">
    <location>
        <begin position="22"/>
        <end position="218"/>
    </location>
</feature>
<evidence type="ECO:0000313" key="2">
    <source>
        <dbReference type="EMBL" id="CCB52891.1"/>
    </source>
</evidence>
<evidence type="ECO:0000313" key="3">
    <source>
        <dbReference type="Proteomes" id="UP000009183"/>
    </source>
</evidence>
<keyword evidence="3" id="KW-1185">Reference proteome</keyword>
<dbReference type="PANTHER" id="PTHR34452:SF1">
    <property type="entry name" value="SPORULATION-SPECIFIC PROTEIN"/>
    <property type="match status" value="1"/>
</dbReference>
<evidence type="ECO:0000259" key="1">
    <source>
        <dbReference type="PROSITE" id="PS52045"/>
    </source>
</evidence>
<dbReference type="InParanoid" id="F6HJN7"/>
<dbReference type="eggNOG" id="KOG0052">
    <property type="taxonomic scope" value="Eukaryota"/>
</dbReference>
<sequence length="218" mass="24964">MSRPLLSTRMPFLLRRISAIEVCNLVGHQHAVVYVEGDKNYGVKATINVWEPKIQQPNEFSLSQLWILRDSFGENLNSIEAVWQTREHTLLAFTLGVKEIIRCCNEMYATTPKYSKAKMFTRLAVLVLFMLVVLKQASLNLVSLSPLDQMECYCEALVQETEENQKQMLGELQNLIIEHSTCVYAISSTKAQMETMNQDMNEQILRFAEDGHDLDSLN</sequence>
<organism evidence="2 3">
    <name type="scientific">Vitis vinifera</name>
    <name type="common">Grape</name>
    <dbReference type="NCBI Taxonomy" id="29760"/>
    <lineage>
        <taxon>Eukaryota</taxon>
        <taxon>Viridiplantae</taxon>
        <taxon>Streptophyta</taxon>
        <taxon>Embryophyta</taxon>
        <taxon>Tracheophyta</taxon>
        <taxon>Spermatophyta</taxon>
        <taxon>Magnoliopsida</taxon>
        <taxon>eudicotyledons</taxon>
        <taxon>Gunneridae</taxon>
        <taxon>Pentapetalae</taxon>
        <taxon>rosids</taxon>
        <taxon>Vitales</taxon>
        <taxon>Vitaceae</taxon>
        <taxon>Viteae</taxon>
        <taxon>Vitis</taxon>
    </lineage>
</organism>
<dbReference type="PaxDb" id="29760-VIT_00s0230g00130.t01"/>
<dbReference type="PROSITE" id="PS52045">
    <property type="entry name" value="NEPROSIN_PEP_CD"/>
    <property type="match status" value="1"/>
</dbReference>
<dbReference type="AlphaFoldDB" id="F6HJN7"/>
<name>F6HJN7_VITVI</name>
<dbReference type="HOGENOM" id="CLU_1268873_0_0_1"/>
<dbReference type="InterPro" id="IPR004314">
    <property type="entry name" value="Neprosin"/>
</dbReference>
<protein>
    <recommendedName>
        <fullName evidence="1">Neprosin PEP catalytic domain-containing protein</fullName>
    </recommendedName>
</protein>
<reference evidence="3" key="1">
    <citation type="journal article" date="2007" name="Nature">
        <title>The grapevine genome sequence suggests ancestral hexaploidization in major angiosperm phyla.</title>
        <authorList>
            <consortium name="The French-Italian Public Consortium for Grapevine Genome Characterization."/>
            <person name="Jaillon O."/>
            <person name="Aury J.-M."/>
            <person name="Noel B."/>
            <person name="Policriti A."/>
            <person name="Clepet C."/>
            <person name="Casagrande A."/>
            <person name="Choisne N."/>
            <person name="Aubourg S."/>
            <person name="Vitulo N."/>
            <person name="Jubin C."/>
            <person name="Vezzi A."/>
            <person name="Legeai F."/>
            <person name="Hugueney P."/>
            <person name="Dasilva C."/>
            <person name="Horner D."/>
            <person name="Mica E."/>
            <person name="Jublot D."/>
            <person name="Poulain J."/>
            <person name="Bruyere C."/>
            <person name="Billault A."/>
            <person name="Segurens B."/>
            <person name="Gouyvenoux M."/>
            <person name="Ugarte E."/>
            <person name="Cattonaro F."/>
            <person name="Anthouard V."/>
            <person name="Vico V."/>
            <person name="Del Fabbro C."/>
            <person name="Alaux M."/>
            <person name="Di Gaspero G."/>
            <person name="Dumas V."/>
            <person name="Felice N."/>
            <person name="Paillard S."/>
            <person name="Juman I."/>
            <person name="Moroldo M."/>
            <person name="Scalabrin S."/>
            <person name="Canaguier A."/>
            <person name="Le Clainche I."/>
            <person name="Malacrida G."/>
            <person name="Durand E."/>
            <person name="Pesole G."/>
            <person name="Laucou V."/>
            <person name="Chatelet P."/>
            <person name="Merdinoglu D."/>
            <person name="Delledonne M."/>
            <person name="Pezzotti M."/>
            <person name="Lecharny A."/>
            <person name="Scarpelli C."/>
            <person name="Artiguenave F."/>
            <person name="Pe M.E."/>
            <person name="Valle G."/>
            <person name="Morgante M."/>
            <person name="Caboche M."/>
            <person name="Adam-Blondon A.-F."/>
            <person name="Weissenbach J."/>
            <person name="Quetier F."/>
            <person name="Wincker P."/>
        </authorList>
    </citation>
    <scope>NUCLEOTIDE SEQUENCE [LARGE SCALE GENOMIC DNA]</scope>
    <source>
        <strain evidence="3">cv. Pinot noir / PN40024</strain>
    </source>
</reference>
<accession>F6HJN7</accession>
<dbReference type="Proteomes" id="UP000009183">
    <property type="component" value="Unassembled WGS sequence, unordered"/>
</dbReference>
<dbReference type="PANTHER" id="PTHR34452">
    <property type="entry name" value="MYOSIN HEAVY CHAIN-RELATED PROTEIN"/>
    <property type="match status" value="1"/>
</dbReference>
<proteinExistence type="predicted"/>
<dbReference type="OrthoDB" id="2018427at2759"/>
<dbReference type="EMBL" id="FN595786">
    <property type="protein sequence ID" value="CCB52891.1"/>
    <property type="molecule type" value="Genomic_DNA"/>
</dbReference>
<gene>
    <name evidence="2" type="ORF">VIT_00s0230g00130</name>
</gene>